<reference evidence="2" key="1">
    <citation type="submission" date="2021-03" db="EMBL/GenBank/DDBJ databases">
        <authorList>
            <person name="Kim M.K."/>
        </authorList>
    </citation>
    <scope>NUCLEOTIDE SEQUENCE</scope>
    <source>
        <strain evidence="2">BT186</strain>
    </source>
</reference>
<accession>A0A939EZG1</accession>
<dbReference type="SUPFAM" id="SSF52540">
    <property type="entry name" value="P-loop containing nucleoside triphosphate hydrolases"/>
    <property type="match status" value="1"/>
</dbReference>
<organism evidence="2 3">
    <name type="scientific">Hymenobacter telluris</name>
    <dbReference type="NCBI Taxonomy" id="2816474"/>
    <lineage>
        <taxon>Bacteria</taxon>
        <taxon>Pseudomonadati</taxon>
        <taxon>Bacteroidota</taxon>
        <taxon>Cytophagia</taxon>
        <taxon>Cytophagales</taxon>
        <taxon>Hymenobacteraceae</taxon>
        <taxon>Hymenobacter</taxon>
    </lineage>
</organism>
<dbReference type="Gene3D" id="3.40.50.300">
    <property type="entry name" value="P-loop containing nucleotide triphosphate hydrolases"/>
    <property type="match status" value="1"/>
</dbReference>
<feature type="region of interest" description="Disordered" evidence="1">
    <location>
        <begin position="1"/>
        <end position="20"/>
    </location>
</feature>
<keyword evidence="3" id="KW-1185">Reference proteome</keyword>
<feature type="compositionally biased region" description="Basic residues" evidence="1">
    <location>
        <begin position="1"/>
        <end position="10"/>
    </location>
</feature>
<dbReference type="RefSeq" id="WP_206986604.1">
    <property type="nucleotide sequence ID" value="NZ_JAFLQZ010000022.1"/>
</dbReference>
<dbReference type="InterPro" id="IPR027417">
    <property type="entry name" value="P-loop_NTPase"/>
</dbReference>
<evidence type="ECO:0000313" key="3">
    <source>
        <dbReference type="Proteomes" id="UP000664144"/>
    </source>
</evidence>
<gene>
    <name evidence="2" type="ORF">J0X19_22200</name>
</gene>
<feature type="region of interest" description="Disordered" evidence="1">
    <location>
        <begin position="816"/>
        <end position="835"/>
    </location>
</feature>
<evidence type="ECO:0000256" key="1">
    <source>
        <dbReference type="SAM" id="MobiDB-lite"/>
    </source>
</evidence>
<dbReference type="Proteomes" id="UP000664144">
    <property type="component" value="Unassembled WGS sequence"/>
</dbReference>
<evidence type="ECO:0000313" key="2">
    <source>
        <dbReference type="EMBL" id="MBO0360689.1"/>
    </source>
</evidence>
<dbReference type="EMBL" id="JAFLQZ010000022">
    <property type="protein sequence ID" value="MBO0360689.1"/>
    <property type="molecule type" value="Genomic_DNA"/>
</dbReference>
<name>A0A939EZG1_9BACT</name>
<sequence>MMASFRKKKSGPASTDSDMPEAVAWHRQRRILWACVLLEQLGESSLDRLPLLLSGLRACQTSYQAADHGAAFFHIRQRVGPLPTRRAVQKAVRELLAAARAREFTASYRINEHTLAFEREAGHEALIEQARRQLAQPPPRRQTRRTLAPTTGDLTVRLREDTLPVSISVRLTNITPPPPPQYVLSSGPRPPLRVPLADLMATAVRLDAIDQAVHGHAVEHWASRLNDILVEAWRDGKLTETDTLDLSGLRHLIGLPGSGKTTLILLLCALLAEQGKRVAVFFTSIETARDYLERLRRYDVNSALLVGRSPATHARHADRLAQLIALQGHGGFGYTRPGAELLAQTCPLPAFAVDEASAWREWQPTEAPCENFYLPDSIRQDRPQPLLCPLWGGCGRVRNQRELVEASVWLGHVRGADTAVPAHTSAEKLQYFELLADTFDLLIFDEADETQAQLDQLGALTLELGGTSESIHYQAQRVTDRAMTGAMAPRDRQLLLPHHYAANTFERHLIRFYDEVQSLDPELGKQLENQLLTTNYLIRFALRHARLELPAEHRAGIRSFWESALYASFFRDGEQMQSGVTQWVRQLGFASESAAQERWRELVEAFNTYLYALYHDDDVEAAVEILVAQVASLADPTKADLLAPAARLLIVAGFGVAAYQKLARVSQPLVQYNLLPDWIAGTKTSEALRNAVPLNLLGAFSSVRFRYQENRHRGLSIDYLLLDTTPRLLLHRLHQRGAHVLLASATSWLPDSPAYHVGVEPAYVLRTRRPDPVVVKLHYLPLPHPHRAGEFLRFSGAGGFRHDNLRHMVAKLAAPAGQAHSGTGSQLERAARRSPSGRHRRLCALVVNSYEQVRQVVVAIAQVNPTLAAQTRGILRELPAEPTLERYLLKGQVESLGQLVVEENVQVVVLPFTALGRGINLIFNNPDDAQDIDNRTAAIGSVYFLTRPHPTADDLTLMLATVAQHTEQFDQANFATASLAEVQQRYDESRQHLYTRIMRLLGRPQSAQRLPKEFRKAFAANLLIPILQTIGRAIRGGSPADVYFIDAAWAPNSAEQKPDSSQTSVLVTMQKLLRAYLGPNSRPADCPPVLRALYEPFGPAFHAIDGLITKRNAAAHRAD</sequence>
<comment type="caution">
    <text evidence="2">The sequence shown here is derived from an EMBL/GenBank/DDBJ whole genome shotgun (WGS) entry which is preliminary data.</text>
</comment>
<proteinExistence type="predicted"/>
<protein>
    <submittedName>
        <fullName evidence="2">Uncharacterized protein</fullName>
    </submittedName>
</protein>
<dbReference type="AlphaFoldDB" id="A0A939EZG1"/>